<accession>A0A1E3EPV5</accession>
<dbReference type="GO" id="GO:0016747">
    <property type="term" value="F:acyltransferase activity, transferring groups other than amino-acyl groups"/>
    <property type="evidence" value="ECO:0007669"/>
    <property type="project" value="InterPro"/>
</dbReference>
<sequence length="135" mass="15031">MDEILYAREASIGVDEFIEVLRQSGLGERRPLADTDRMERMIANANLIVTARKAGKLVGVSRALTDFAYCCYLSDLAVDRGYQGHGIGKRLIAETRRLAGPESMCLLLSAPDSIGFYKTIGMPQPDNAFLYKRER</sequence>
<dbReference type="RefSeq" id="WP_018271115.1">
    <property type="nucleotide sequence ID" value="NZ_BJNL01000001.1"/>
</dbReference>
<name>A0A1E3EPV5_BRAEL</name>
<dbReference type="OrthoDB" id="9775804at2"/>
<evidence type="ECO:0000313" key="1">
    <source>
        <dbReference type="EMBL" id="MBP1298289.1"/>
    </source>
</evidence>
<comment type="caution">
    <text evidence="1">The sequence shown here is derived from an EMBL/GenBank/DDBJ whole genome shotgun (WGS) entry which is preliminary data.</text>
</comment>
<dbReference type="PANTHER" id="PTHR43233:SF1">
    <property type="entry name" value="FAMILY N-ACETYLTRANSFERASE, PUTATIVE (AFU_ORTHOLOGUE AFUA_6G03350)-RELATED"/>
    <property type="match status" value="1"/>
</dbReference>
<protein>
    <submittedName>
        <fullName evidence="1">GNAT superfamily N-acetyltransferase</fullName>
    </submittedName>
</protein>
<dbReference type="GeneID" id="92955445"/>
<proteinExistence type="predicted"/>
<dbReference type="STRING" id="29448.QU41_34500"/>
<dbReference type="SUPFAM" id="SSF55729">
    <property type="entry name" value="Acyl-CoA N-acyltransferases (Nat)"/>
    <property type="match status" value="1"/>
</dbReference>
<gene>
    <name evidence="1" type="ORF">JOH49_008042</name>
</gene>
<dbReference type="AlphaFoldDB" id="A0A1E3EPV5"/>
<dbReference type="PANTHER" id="PTHR43233">
    <property type="entry name" value="FAMILY N-ACETYLTRANSFERASE, PUTATIVE (AFU_ORTHOLOGUE AFUA_6G03350)-RELATED"/>
    <property type="match status" value="1"/>
</dbReference>
<dbReference type="Gene3D" id="3.40.630.30">
    <property type="match status" value="1"/>
</dbReference>
<reference evidence="1" key="1">
    <citation type="submission" date="2021-02" db="EMBL/GenBank/DDBJ databases">
        <title>Genomic Encyclopedia of Type Strains, Phase IV (KMG-V): Genome sequencing to study the core and pangenomes of soil and plant-associated prokaryotes.</title>
        <authorList>
            <person name="Whitman W."/>
        </authorList>
    </citation>
    <scope>NUCLEOTIDE SEQUENCE</scope>
    <source>
        <strain evidence="1">USDA 406</strain>
    </source>
</reference>
<dbReference type="InterPro" id="IPR016181">
    <property type="entry name" value="Acyl_CoA_acyltransferase"/>
</dbReference>
<dbReference type="eggNOG" id="COG0456">
    <property type="taxonomic scope" value="Bacteria"/>
</dbReference>
<evidence type="ECO:0000313" key="2">
    <source>
        <dbReference type="Proteomes" id="UP000673383"/>
    </source>
</evidence>
<dbReference type="CDD" id="cd04301">
    <property type="entry name" value="NAT_SF"/>
    <property type="match status" value="1"/>
</dbReference>
<dbReference type="PROSITE" id="PS51186">
    <property type="entry name" value="GNAT"/>
    <property type="match status" value="1"/>
</dbReference>
<dbReference type="InterPro" id="IPR000182">
    <property type="entry name" value="GNAT_dom"/>
</dbReference>
<dbReference type="EMBL" id="JAFICZ010000001">
    <property type="protein sequence ID" value="MBP1298289.1"/>
    <property type="molecule type" value="Genomic_DNA"/>
</dbReference>
<dbReference type="Pfam" id="PF00583">
    <property type="entry name" value="Acetyltransf_1"/>
    <property type="match status" value="1"/>
</dbReference>
<dbReference type="InterPro" id="IPR053144">
    <property type="entry name" value="Acetyltransferase_Butenolide"/>
</dbReference>
<keyword evidence="1" id="KW-0808">Transferase</keyword>
<organism evidence="1 2">
    <name type="scientific">Bradyrhizobium elkanii</name>
    <dbReference type="NCBI Taxonomy" id="29448"/>
    <lineage>
        <taxon>Bacteria</taxon>
        <taxon>Pseudomonadati</taxon>
        <taxon>Pseudomonadota</taxon>
        <taxon>Alphaproteobacteria</taxon>
        <taxon>Hyphomicrobiales</taxon>
        <taxon>Nitrobacteraceae</taxon>
        <taxon>Bradyrhizobium</taxon>
    </lineage>
</organism>
<dbReference type="Proteomes" id="UP000673383">
    <property type="component" value="Unassembled WGS sequence"/>
</dbReference>